<dbReference type="EMBL" id="MU129541">
    <property type="protein sequence ID" value="KAF9502882.1"/>
    <property type="molecule type" value="Genomic_DNA"/>
</dbReference>
<accession>A0A9P6DFK1</accession>
<feature type="compositionally biased region" description="Polar residues" evidence="1">
    <location>
        <begin position="32"/>
        <end position="49"/>
    </location>
</feature>
<feature type="region of interest" description="Disordered" evidence="1">
    <location>
        <begin position="1"/>
        <end position="89"/>
    </location>
</feature>
<keyword evidence="3" id="KW-1185">Reference proteome</keyword>
<comment type="caution">
    <text evidence="2">The sequence shown here is derived from an EMBL/GenBank/DDBJ whole genome shotgun (WGS) entry which is preliminary data.</text>
</comment>
<feature type="compositionally biased region" description="Basic and acidic residues" evidence="1">
    <location>
        <begin position="50"/>
        <end position="60"/>
    </location>
</feature>
<sequence length="124" mass="13898">MTTHPQSRLQVIDQTQQNNNLPNEPPPPEITMVSSKMTTRQNNIRQTKPANDDWPDRTPDKTTPAKAAMTPAKRTTPTTTSQTKPKRAPHTRFCGCVVILSLSSEPNTRDPAKRTRENDNPPTK</sequence>
<name>A0A9P6DFK1_9AGAM</name>
<evidence type="ECO:0000313" key="3">
    <source>
        <dbReference type="Proteomes" id="UP000886523"/>
    </source>
</evidence>
<evidence type="ECO:0000256" key="1">
    <source>
        <dbReference type="SAM" id="MobiDB-lite"/>
    </source>
</evidence>
<proteinExistence type="predicted"/>
<dbReference type="Proteomes" id="UP000886523">
    <property type="component" value="Unassembled WGS sequence"/>
</dbReference>
<feature type="compositionally biased region" description="Polar residues" evidence="1">
    <location>
        <begin position="1"/>
        <end position="17"/>
    </location>
</feature>
<feature type="compositionally biased region" description="Low complexity" evidence="1">
    <location>
        <begin position="61"/>
        <end position="83"/>
    </location>
</feature>
<feature type="compositionally biased region" description="Basic and acidic residues" evidence="1">
    <location>
        <begin position="107"/>
        <end position="124"/>
    </location>
</feature>
<feature type="region of interest" description="Disordered" evidence="1">
    <location>
        <begin position="101"/>
        <end position="124"/>
    </location>
</feature>
<evidence type="ECO:0000313" key="2">
    <source>
        <dbReference type="EMBL" id="KAF9502882.1"/>
    </source>
</evidence>
<gene>
    <name evidence="2" type="ORF">BS47DRAFT_1369944</name>
</gene>
<reference evidence="2" key="1">
    <citation type="journal article" date="2020" name="Nat. Commun.">
        <title>Large-scale genome sequencing of mycorrhizal fungi provides insights into the early evolution of symbiotic traits.</title>
        <authorList>
            <person name="Miyauchi S."/>
            <person name="Kiss E."/>
            <person name="Kuo A."/>
            <person name="Drula E."/>
            <person name="Kohler A."/>
            <person name="Sanchez-Garcia M."/>
            <person name="Morin E."/>
            <person name="Andreopoulos B."/>
            <person name="Barry K.W."/>
            <person name="Bonito G."/>
            <person name="Buee M."/>
            <person name="Carver A."/>
            <person name="Chen C."/>
            <person name="Cichocki N."/>
            <person name="Clum A."/>
            <person name="Culley D."/>
            <person name="Crous P.W."/>
            <person name="Fauchery L."/>
            <person name="Girlanda M."/>
            <person name="Hayes R.D."/>
            <person name="Keri Z."/>
            <person name="LaButti K."/>
            <person name="Lipzen A."/>
            <person name="Lombard V."/>
            <person name="Magnuson J."/>
            <person name="Maillard F."/>
            <person name="Murat C."/>
            <person name="Nolan M."/>
            <person name="Ohm R.A."/>
            <person name="Pangilinan J."/>
            <person name="Pereira M.F."/>
            <person name="Perotto S."/>
            <person name="Peter M."/>
            <person name="Pfister S."/>
            <person name="Riley R."/>
            <person name="Sitrit Y."/>
            <person name="Stielow J.B."/>
            <person name="Szollosi G."/>
            <person name="Zifcakova L."/>
            <person name="Stursova M."/>
            <person name="Spatafora J.W."/>
            <person name="Tedersoo L."/>
            <person name="Vaario L.M."/>
            <person name="Yamada A."/>
            <person name="Yan M."/>
            <person name="Wang P."/>
            <person name="Xu J."/>
            <person name="Bruns T."/>
            <person name="Baldrian P."/>
            <person name="Vilgalys R."/>
            <person name="Dunand C."/>
            <person name="Henrissat B."/>
            <person name="Grigoriev I.V."/>
            <person name="Hibbett D."/>
            <person name="Nagy L.G."/>
            <person name="Martin F.M."/>
        </authorList>
    </citation>
    <scope>NUCLEOTIDE SEQUENCE</scope>
    <source>
        <strain evidence="2">UP504</strain>
    </source>
</reference>
<organism evidence="2 3">
    <name type="scientific">Hydnum rufescens UP504</name>
    <dbReference type="NCBI Taxonomy" id="1448309"/>
    <lineage>
        <taxon>Eukaryota</taxon>
        <taxon>Fungi</taxon>
        <taxon>Dikarya</taxon>
        <taxon>Basidiomycota</taxon>
        <taxon>Agaricomycotina</taxon>
        <taxon>Agaricomycetes</taxon>
        <taxon>Cantharellales</taxon>
        <taxon>Hydnaceae</taxon>
        <taxon>Hydnum</taxon>
    </lineage>
</organism>
<dbReference type="AlphaFoldDB" id="A0A9P6DFK1"/>
<protein>
    <submittedName>
        <fullName evidence="2">Uncharacterized protein</fullName>
    </submittedName>
</protein>